<evidence type="ECO:0000313" key="1">
    <source>
        <dbReference type="EMBL" id="EST44563.1"/>
    </source>
</evidence>
<name>V6LJK6_9EUKA</name>
<sequence>MSNFLDALQQAQIHQPKQQSHITVTKTRQQRKMKMQKAREEEIQRNLGSCKFADFNQEKERTYQSLALQGMKLFLEQQDIAEAATTVNGQNQHELVYERTKWKVLEDSD</sequence>
<dbReference type="EMBL" id="AUWU02000005">
    <property type="protein sequence ID" value="KAH0572468.1"/>
    <property type="molecule type" value="Genomic_DNA"/>
</dbReference>
<organism evidence="1">
    <name type="scientific">Spironucleus salmonicida</name>
    <dbReference type="NCBI Taxonomy" id="348837"/>
    <lineage>
        <taxon>Eukaryota</taxon>
        <taxon>Metamonada</taxon>
        <taxon>Diplomonadida</taxon>
        <taxon>Hexamitidae</taxon>
        <taxon>Hexamitinae</taxon>
        <taxon>Spironucleus</taxon>
    </lineage>
</organism>
<protein>
    <submittedName>
        <fullName evidence="1">Uncharacterized protein</fullName>
    </submittedName>
</protein>
<proteinExistence type="predicted"/>
<dbReference type="AlphaFoldDB" id="V6LJK6"/>
<dbReference type="Proteomes" id="UP000018208">
    <property type="component" value="Unassembled WGS sequence"/>
</dbReference>
<reference evidence="2" key="2">
    <citation type="submission" date="2020-12" db="EMBL/GenBank/DDBJ databases">
        <title>New Spironucleus salmonicida genome in near-complete chromosomes.</title>
        <authorList>
            <person name="Xu F."/>
            <person name="Kurt Z."/>
            <person name="Jimenez-Gonzalez A."/>
            <person name="Astvaldsson A."/>
            <person name="Andersson J.O."/>
            <person name="Svard S.G."/>
        </authorList>
    </citation>
    <scope>NUCLEOTIDE SEQUENCE</scope>
    <source>
        <strain evidence="2">ATCC 50377</strain>
    </source>
</reference>
<evidence type="ECO:0000313" key="2">
    <source>
        <dbReference type="EMBL" id="KAH0572468.1"/>
    </source>
</evidence>
<evidence type="ECO:0000313" key="3">
    <source>
        <dbReference type="Proteomes" id="UP000018208"/>
    </source>
</evidence>
<accession>V6LJK6</accession>
<reference evidence="1 2" key="1">
    <citation type="journal article" date="2014" name="PLoS Genet.">
        <title>The Genome of Spironucleus salmonicida Highlights a Fish Pathogen Adapted to Fluctuating Environments.</title>
        <authorList>
            <person name="Xu F."/>
            <person name="Jerlstrom-Hultqvist J."/>
            <person name="Einarsson E."/>
            <person name="Astvaldsson A."/>
            <person name="Svard S.G."/>
            <person name="Andersson J.O."/>
        </authorList>
    </citation>
    <scope>NUCLEOTIDE SEQUENCE</scope>
    <source>
        <strain evidence="2">ATCC 50377</strain>
    </source>
</reference>
<keyword evidence="3" id="KW-1185">Reference proteome</keyword>
<dbReference type="VEuPathDB" id="GiardiaDB:SS50377_24579"/>
<dbReference type="EMBL" id="KI546115">
    <property type="protein sequence ID" value="EST44563.1"/>
    <property type="molecule type" value="Genomic_DNA"/>
</dbReference>
<gene>
    <name evidence="1" type="ORF">SS50377_15565</name>
    <name evidence="2" type="ORF">SS50377_24579</name>
</gene>